<evidence type="ECO:0000256" key="1">
    <source>
        <dbReference type="ARBA" id="ARBA00004141"/>
    </source>
</evidence>
<dbReference type="InterPro" id="IPR019421">
    <property type="entry name" value="7TM_GPCR_serpentine_rcpt_Srd"/>
</dbReference>
<evidence type="ECO:0000256" key="5">
    <source>
        <dbReference type="ARBA" id="ARBA00023136"/>
    </source>
</evidence>
<dbReference type="Gene3D" id="1.20.1070.10">
    <property type="entry name" value="Rhodopsin 7-helix transmembrane proteins"/>
    <property type="match status" value="1"/>
</dbReference>
<name>G0NMV1_CAEBE</name>
<organism evidence="8">
    <name type="scientific">Caenorhabditis brenneri</name>
    <name type="common">Nematode worm</name>
    <dbReference type="NCBI Taxonomy" id="135651"/>
    <lineage>
        <taxon>Eukaryota</taxon>
        <taxon>Metazoa</taxon>
        <taxon>Ecdysozoa</taxon>
        <taxon>Nematoda</taxon>
        <taxon>Chromadorea</taxon>
        <taxon>Rhabditida</taxon>
        <taxon>Rhabditina</taxon>
        <taxon>Rhabditomorpha</taxon>
        <taxon>Rhabditoidea</taxon>
        <taxon>Rhabditidae</taxon>
        <taxon>Peloderinae</taxon>
        <taxon>Caenorhabditis</taxon>
    </lineage>
</organism>
<keyword evidence="3 6" id="KW-0812">Transmembrane</keyword>
<proteinExistence type="inferred from homology"/>
<keyword evidence="4 6" id="KW-1133">Transmembrane helix</keyword>
<dbReference type="eggNOG" id="ENOG502TJS3">
    <property type="taxonomic scope" value="Eukaryota"/>
</dbReference>
<dbReference type="SUPFAM" id="SSF81321">
    <property type="entry name" value="Family A G protein-coupled receptor-like"/>
    <property type="match status" value="1"/>
</dbReference>
<evidence type="ECO:0000256" key="3">
    <source>
        <dbReference type="ARBA" id="ARBA00022692"/>
    </source>
</evidence>
<accession>G0NMV1</accession>
<dbReference type="PANTHER" id="PTHR22945">
    <property type="entry name" value="SERPENTINE RECEPTOR, CLASS D DELTA"/>
    <property type="match status" value="1"/>
</dbReference>
<dbReference type="AlphaFoldDB" id="G0NMV1"/>
<comment type="similarity">
    <text evidence="2">Belongs to the nematode receptor-like protein srd family.</text>
</comment>
<feature type="transmembrane region" description="Helical" evidence="6">
    <location>
        <begin position="125"/>
        <end position="144"/>
    </location>
</feature>
<dbReference type="GO" id="GO:0016020">
    <property type="term" value="C:membrane"/>
    <property type="evidence" value="ECO:0007669"/>
    <property type="project" value="UniProtKB-SubCell"/>
</dbReference>
<dbReference type="InterPro" id="IPR050920">
    <property type="entry name" value="Nematode_rcpt-like_delta"/>
</dbReference>
<protein>
    <submittedName>
        <fullName evidence="7">Uncharacterized protein</fullName>
    </submittedName>
</protein>
<evidence type="ECO:0000313" key="8">
    <source>
        <dbReference type="Proteomes" id="UP000008068"/>
    </source>
</evidence>
<feature type="transmembrane region" description="Helical" evidence="6">
    <location>
        <begin position="164"/>
        <end position="197"/>
    </location>
</feature>
<evidence type="ECO:0000313" key="7">
    <source>
        <dbReference type="EMBL" id="EGT34288.1"/>
    </source>
</evidence>
<feature type="transmembrane region" description="Helical" evidence="6">
    <location>
        <begin position="89"/>
        <end position="113"/>
    </location>
</feature>
<dbReference type="Proteomes" id="UP000008068">
    <property type="component" value="Unassembled WGS sequence"/>
</dbReference>
<keyword evidence="8" id="KW-1185">Reference proteome</keyword>
<feature type="transmembrane region" description="Helical" evidence="6">
    <location>
        <begin position="35"/>
        <end position="56"/>
    </location>
</feature>
<dbReference type="InParanoid" id="G0NMV1"/>
<dbReference type="EMBL" id="GL379912">
    <property type="protein sequence ID" value="EGT34288.1"/>
    <property type="molecule type" value="Genomic_DNA"/>
</dbReference>
<evidence type="ECO:0000256" key="6">
    <source>
        <dbReference type="SAM" id="Phobius"/>
    </source>
</evidence>
<evidence type="ECO:0000256" key="2">
    <source>
        <dbReference type="ARBA" id="ARBA00009166"/>
    </source>
</evidence>
<reference evidence="8" key="1">
    <citation type="submission" date="2011-07" db="EMBL/GenBank/DDBJ databases">
        <authorList>
            <consortium name="Caenorhabditis brenneri Sequencing and Analysis Consortium"/>
            <person name="Wilson R.K."/>
        </authorList>
    </citation>
    <scope>NUCLEOTIDE SEQUENCE [LARGE SCALE GENOMIC DNA]</scope>
    <source>
        <strain evidence="8">PB2801</strain>
    </source>
</reference>
<dbReference type="Pfam" id="PF10317">
    <property type="entry name" value="7TM_GPCR_Srd"/>
    <property type="match status" value="1"/>
</dbReference>
<feature type="transmembrane region" description="Helical" evidence="6">
    <location>
        <begin position="221"/>
        <end position="248"/>
    </location>
</feature>
<feature type="transmembrane region" description="Helical" evidence="6">
    <location>
        <begin position="6"/>
        <end position="26"/>
    </location>
</feature>
<dbReference type="OrthoDB" id="5888683at2759"/>
<evidence type="ECO:0000256" key="4">
    <source>
        <dbReference type="ARBA" id="ARBA00022989"/>
    </source>
</evidence>
<dbReference type="PANTHER" id="PTHR22945:SF9">
    <property type="entry name" value="SERPENTINE RECEPTOR, CLASS D (DELTA)-RELATED"/>
    <property type="match status" value="1"/>
</dbReference>
<gene>
    <name evidence="7" type="ORF">CAEBREN_28323</name>
</gene>
<feature type="transmembrane region" description="Helical" evidence="6">
    <location>
        <begin position="260"/>
        <end position="282"/>
    </location>
</feature>
<keyword evidence="5 6" id="KW-0472">Membrane</keyword>
<sequence>MLYQNVQVVLSALGVVINGFTLILALTKSPRIMRLCAVIIAIKTTTDIMASVMNAFTMSRIVTDGNYIFIIPTGYCTSIGPTACYSGHMFYICFLECNLIWMISSYIFRYYILYVKDPKRKTIQLTAFCLITPCFFHMTAWISFFERKTDVIPFEKVGLEPGNIFILGGTVVYYSTITLFIQLFITGILVVCSYFWIRRVLINYSQIMGAISRETKNLNKLLVKIVTFQVFLPSFIFLGVFLFFIQFFNVYHHVLLEYSISIVFMLSPILSPFSYLLFVPHYRNFFLFKRTRSDSTTSLELRAMRMRNRTTRIIITSTSGTVIV</sequence>
<dbReference type="HOGENOM" id="CLU_057924_3_1_1"/>
<comment type="subcellular location">
    <subcellularLocation>
        <location evidence="1">Membrane</location>
        <topology evidence="1">Multi-pass membrane protein</topology>
    </subcellularLocation>
</comment>